<feature type="transmembrane region" description="Helical" evidence="1">
    <location>
        <begin position="733"/>
        <end position="752"/>
    </location>
</feature>
<accession>A0A8S2NW09</accession>
<keyword evidence="1" id="KW-1133">Transmembrane helix</keyword>
<protein>
    <recommendedName>
        <fullName evidence="2">RyR/IP3R Homology associated domain-containing protein</fullName>
    </recommendedName>
</protein>
<dbReference type="Pfam" id="PF08454">
    <property type="entry name" value="RIH_assoc"/>
    <property type="match status" value="1"/>
</dbReference>
<dbReference type="AlphaFoldDB" id="A0A8S2NW09"/>
<sequence length="869" mass="100132">MTEKHIQHFVHLIELHGRKVIYIKFLQTIVKAENQYIKNCQDIIMSELVTSDEVLVFYEKGNLTNLFERMKSDTERTDPNSLLNYHIQLVHLLAMCTEGKNASTEIKCHSLIGLDDLVIIVTHPECIPEVKEAYVTFLNHCYIDTEVEMKEIYNSQHIYALIEQSFCPDIEKLITKATDEPNLEKYILNTVIDLLTQFFNSPFFEQASAPQHRNTTLISLHSHLIKLFTASWLTATQREHVDRCIHIISLIADRRDLLHFLRSNHSSISESMLPSHRTSRSITLEPRHSAIALLEGGNTEVQKSIFRRLNECEIASEKFFQVFYDKMYTAQKILKCMSSITNDMHTENDDYDDGVFTSRPDYSISPNISSTANDRRSSAIPTAEEKTLLNSLANSSLELQRNVHSNINEMESLQALEARTTTQQAPSQSEPKQNATSEIMDVLDFQSQNRRPKLVFELRIMQPILRFLQLLCENHNPEFQNYLRLQTKHKTNYNLVCETLKFLDSICGSQTGLLGLLGNYINEDNVDLINQALITLTEYCQGPCRDNQDSIVNHESNGIDIIIAIVLNDITPLNQKNYDLVLELKDNASKLLLAVMESRDDSTNAERILRNITPVSQLLARHNRELEMLMKQRTLDDEALSYYHKHTAEIEIIRQDRSIEPIVFPVPQLCEFLTNEKKQKVFLTCEQDEQGSKVKDFFEKFSEIFEEMKWQRKLRHQPTLYWFSSQMSLWSDISFNFAVLINILVAVFYPFNKGLKDLDSRSSAAIWGGLLMTLITILIKPNATSMRMFFVAGILRSIYSVGLGPTLWLMGTIQVLNKGIFLVSFMGNNGTFSKSRYENLTNFQLVYHVGYLLLCVLGLCLHEFFYSLL</sequence>
<reference evidence="3" key="1">
    <citation type="submission" date="2021-02" db="EMBL/GenBank/DDBJ databases">
        <authorList>
            <person name="Nowell W R."/>
        </authorList>
    </citation>
    <scope>NUCLEOTIDE SEQUENCE</scope>
</reference>
<dbReference type="EMBL" id="CAJOBI010005050">
    <property type="protein sequence ID" value="CAF4020502.1"/>
    <property type="molecule type" value="Genomic_DNA"/>
</dbReference>
<keyword evidence="1" id="KW-0812">Transmembrane</keyword>
<dbReference type="Proteomes" id="UP000676336">
    <property type="component" value="Unassembled WGS sequence"/>
</dbReference>
<gene>
    <name evidence="3" type="ORF">SMN809_LOCUS12990</name>
</gene>
<keyword evidence="1" id="KW-0472">Membrane</keyword>
<feature type="domain" description="RyR/IP3R Homology associated" evidence="2">
    <location>
        <begin position="458"/>
        <end position="565"/>
    </location>
</feature>
<dbReference type="InterPro" id="IPR013662">
    <property type="entry name" value="RIH_assoc-dom"/>
</dbReference>
<feature type="non-terminal residue" evidence="3">
    <location>
        <position position="1"/>
    </location>
</feature>
<evidence type="ECO:0000256" key="1">
    <source>
        <dbReference type="SAM" id="Phobius"/>
    </source>
</evidence>
<evidence type="ECO:0000313" key="3">
    <source>
        <dbReference type="EMBL" id="CAF4020502.1"/>
    </source>
</evidence>
<evidence type="ECO:0000313" key="4">
    <source>
        <dbReference type="Proteomes" id="UP000676336"/>
    </source>
</evidence>
<proteinExistence type="predicted"/>
<name>A0A8S2NW09_9BILA</name>
<dbReference type="InterPro" id="IPR015925">
    <property type="entry name" value="Ryanodine_IP3_receptor"/>
</dbReference>
<organism evidence="3 4">
    <name type="scientific">Rotaria magnacalcarata</name>
    <dbReference type="NCBI Taxonomy" id="392030"/>
    <lineage>
        <taxon>Eukaryota</taxon>
        <taxon>Metazoa</taxon>
        <taxon>Spiralia</taxon>
        <taxon>Gnathifera</taxon>
        <taxon>Rotifera</taxon>
        <taxon>Eurotatoria</taxon>
        <taxon>Bdelloidea</taxon>
        <taxon>Philodinida</taxon>
        <taxon>Philodinidae</taxon>
        <taxon>Rotaria</taxon>
    </lineage>
</organism>
<feature type="transmembrane region" description="Helical" evidence="1">
    <location>
        <begin position="764"/>
        <end position="783"/>
    </location>
</feature>
<evidence type="ECO:0000259" key="2">
    <source>
        <dbReference type="Pfam" id="PF08454"/>
    </source>
</evidence>
<feature type="transmembrane region" description="Helical" evidence="1">
    <location>
        <begin position="845"/>
        <end position="866"/>
    </location>
</feature>
<dbReference type="PANTHER" id="PTHR45816">
    <property type="entry name" value="MIR DOMAIN-CONTAINING PROTEIN"/>
    <property type="match status" value="1"/>
</dbReference>
<comment type="caution">
    <text evidence="3">The sequence shown here is derived from an EMBL/GenBank/DDBJ whole genome shotgun (WGS) entry which is preliminary data.</text>
</comment>
<dbReference type="PANTHER" id="PTHR45816:SF4">
    <property type="entry name" value="RYR_IP3R HOMOLOGY ASSOCIATED DOMAIN-CONTAINING PROTEIN"/>
    <property type="match status" value="1"/>
</dbReference>
<dbReference type="GO" id="GO:0006816">
    <property type="term" value="P:calcium ion transport"/>
    <property type="evidence" value="ECO:0007669"/>
    <property type="project" value="InterPro"/>
</dbReference>